<protein>
    <submittedName>
        <fullName evidence="2">Uncharacterized protein</fullName>
    </submittedName>
</protein>
<feature type="transmembrane region" description="Helical" evidence="1">
    <location>
        <begin position="182"/>
        <end position="201"/>
    </location>
</feature>
<keyword evidence="1" id="KW-0472">Membrane</keyword>
<dbReference type="EMBL" id="WNWQ01000263">
    <property type="protein sequence ID" value="KAE9972414.1"/>
    <property type="molecule type" value="Genomic_DNA"/>
</dbReference>
<feature type="transmembrane region" description="Helical" evidence="1">
    <location>
        <begin position="725"/>
        <end position="746"/>
    </location>
</feature>
<dbReference type="PANTHER" id="PTHR35394">
    <property type="entry name" value="DUF3176 DOMAIN-CONTAINING PROTEIN"/>
    <property type="match status" value="1"/>
</dbReference>
<evidence type="ECO:0000313" key="3">
    <source>
        <dbReference type="Proteomes" id="UP000433883"/>
    </source>
</evidence>
<reference evidence="2 3" key="1">
    <citation type="submission" date="2019-11" db="EMBL/GenBank/DDBJ databases">
        <title>Venturia inaequalis Genome Resource.</title>
        <authorList>
            <person name="Lichtner F.J."/>
        </authorList>
    </citation>
    <scope>NUCLEOTIDE SEQUENCE [LARGE SCALE GENOMIC DNA]</scope>
    <source>
        <strain evidence="2">Bline_iso_100314</strain>
    </source>
</reference>
<accession>A0A8H3YT31</accession>
<dbReference type="Pfam" id="PF11374">
    <property type="entry name" value="DUF3176"/>
    <property type="match status" value="2"/>
</dbReference>
<dbReference type="InterPro" id="IPR021514">
    <property type="entry name" value="DUF3176"/>
</dbReference>
<sequence length="1282" mass="141528">MTTNLFAPLIPSLNLGTVDEKVTTKPLNFSRYIPHELYSKSSGDEKTTKRRVSGLSLSHAIKPSYVPNLDNVLSLKNSSTYGASQIDVGEKMATAERSKIKSLKTFMITYFVEWWLLEIISLSFSALCMGAIVAVLLTYDGLAIPDWPFGMTINGFISLFSNFAKSALLLSIAEAMGQLKCALIVVLSLPLDIFFQQLVAYPQGFLLASDMAGTIPQALEYNTINGLFSANGSARLNPSFDMAIQVEPFFHGTGSIAKINGDCSTNNCTWASYDTLSVCSRCVDLSEDLQWECATAPADWLSTVDISNKSYPLVTACGHWFKRENRSVLMSGYVASTNGTRGEALSTRIFGLSEPDPSSRQPIFGGTIRLADIRNPIVDFLVAGTPNDARGVYANTTPTLTECALHWCVNTIQSSNYSGSYSENITNSVQLEVSNQDWPWYAFTDETGLAHNRYLANFSLSLPSRGSPSPPENMFLVGNVTMVTTMLSLDEIVPAYVTAPNDMADSVSSLKWLNAGGYYGQQPPQVIPLALEDNPWLPPNNVSKHMERLAAAMSVVVRNAQASGKELHQAKAVVWKQYTLVKIRWAWISLPVVVLALSLFFMIGTVVISTREREQVGIWKTSVIAVLFNGLGDEVKQIVPPNCSMGEAREKAQELKVSQNESESRTLLPTTISRIITTARSLITNYIIEWWLLEILSWCFSAVCMIAIFIVFLKFDDETQPKFPLGITINGFISVFSVCAKAALILPTAEGLGQLKWSHFKEKPRPLMDIERIDLASRGPYGAILLLGRARRMPLLALGAAVIMFAVPLDFVFQQTISYPVRWVQADNAFVPRSVAYDSLGGVFFKNNTRRLGPINSMIATLEPLWMGLNSSRGGTLPQLKGTCPTGNCTWEPFETLAVCSKCVDLSQELQWECATEPSEWVSNATYAGRPYPNVTSCGFSLKPDGKTRVFLSGYVVGADGSKGEALSTRFFPLVDSAPLSRAASFNGSVHFRDILNPISDFFVSGTPQGEIGAWGNATPTVLECNLHWCVKTVNTTHSWGRLNETTTRTVELDSPKTGVGSAWIKFDMAGVMTPRWIANFSLTLPPRQQEDLRNNSFSVINQTMVETILAMDQFLPSYVTTKDTGSTPYYRWLNGGQFFGETPLVVDLPVITNPWLPPNNITAQVEQIADTMTVVLRNAANSTSEFQWVRGTAWNEQTFIHIRWAWAIWPILLLALSLVFLIMTVAKSSREENVVRIWKNSAIAILFNGPGEEVKKSVEANARLGKARAKARTLWVRLFPD</sequence>
<feature type="transmembrane region" description="Helical" evidence="1">
    <location>
        <begin position="795"/>
        <end position="813"/>
    </location>
</feature>
<name>A0A8H3YT31_VENIN</name>
<feature type="transmembrane region" description="Helical" evidence="1">
    <location>
        <begin position="585"/>
        <end position="608"/>
    </location>
</feature>
<dbReference type="Proteomes" id="UP000433883">
    <property type="component" value="Unassembled WGS sequence"/>
</dbReference>
<evidence type="ECO:0000313" key="2">
    <source>
        <dbReference type="EMBL" id="KAE9972414.1"/>
    </source>
</evidence>
<keyword evidence="1" id="KW-1133">Transmembrane helix</keyword>
<feature type="transmembrane region" description="Helical" evidence="1">
    <location>
        <begin position="1205"/>
        <end position="1227"/>
    </location>
</feature>
<evidence type="ECO:0000256" key="1">
    <source>
        <dbReference type="SAM" id="Phobius"/>
    </source>
</evidence>
<feature type="transmembrane region" description="Helical" evidence="1">
    <location>
        <begin position="114"/>
        <end position="137"/>
    </location>
</feature>
<organism evidence="2 3">
    <name type="scientific">Venturia inaequalis</name>
    <name type="common">Apple scab fungus</name>
    <dbReference type="NCBI Taxonomy" id="5025"/>
    <lineage>
        <taxon>Eukaryota</taxon>
        <taxon>Fungi</taxon>
        <taxon>Dikarya</taxon>
        <taxon>Ascomycota</taxon>
        <taxon>Pezizomycotina</taxon>
        <taxon>Dothideomycetes</taxon>
        <taxon>Pleosporomycetidae</taxon>
        <taxon>Venturiales</taxon>
        <taxon>Venturiaceae</taxon>
        <taxon>Venturia</taxon>
    </lineage>
</organism>
<feature type="transmembrane region" description="Helical" evidence="1">
    <location>
        <begin position="149"/>
        <end position="170"/>
    </location>
</feature>
<dbReference type="PANTHER" id="PTHR35394:SF5">
    <property type="entry name" value="DUF3176 DOMAIN-CONTAINING PROTEIN"/>
    <property type="match status" value="1"/>
</dbReference>
<keyword evidence="1" id="KW-0812">Transmembrane</keyword>
<gene>
    <name evidence="2" type="ORF">BLS_004042</name>
</gene>
<proteinExistence type="predicted"/>
<comment type="caution">
    <text evidence="2">The sequence shown here is derived from an EMBL/GenBank/DDBJ whole genome shotgun (WGS) entry which is preliminary data.</text>
</comment>
<feature type="transmembrane region" description="Helical" evidence="1">
    <location>
        <begin position="690"/>
        <end position="713"/>
    </location>
</feature>